<gene>
    <name evidence="8" type="primary">yitG</name>
    <name evidence="8" type="ORF">SCFA_1170003</name>
</gene>
<keyword evidence="5 6" id="KW-0472">Membrane</keyword>
<sequence>MAENTAAQKPENNFWLAVSALAGVPFIMVLGNSMLIPVLPDIRNALNLTSVQVSLLITLFSVPAGLIIPLAGLLSDRYGRKIVIISGLFLYGLGGVIAAASSVLMGQMAFSGILAGRILQGLGAAGTAPIAMALCGDLFQGKERSRSLGTIESSNGLGKVISPVLGAAIGLITWYAAFIFFPVIVIPIIVAIWFLVKEPGANRAKQKVASYLKSFSRVFKKKKGMLLSAYLAGAIALMVLFGILFYLSEYLEQQYGLDGIQKGLVLAIPVLFMSATSFATGFIIKKKKSLMRLLVITGLGIMTASLIFLPLAASVILYFVAISVVGVGTGMVLPCLNTLVTSSASIKERGLITSFYGSVRFFGVALGPPLYGILMARGTELMFWSSAGLSLLGAVLAVIFLKAGKSEQQGAMFVFVPSPARKPHK</sequence>
<feature type="transmembrane region" description="Helical" evidence="6">
    <location>
        <begin position="14"/>
        <end position="39"/>
    </location>
</feature>
<dbReference type="InterPro" id="IPR050189">
    <property type="entry name" value="MFS_Efflux_Transporters"/>
</dbReference>
<dbReference type="InterPro" id="IPR005829">
    <property type="entry name" value="Sugar_transporter_CS"/>
</dbReference>
<dbReference type="PROSITE" id="PS50850">
    <property type="entry name" value="MFS"/>
    <property type="match status" value="1"/>
</dbReference>
<dbReference type="InterPro" id="IPR011701">
    <property type="entry name" value="MFS"/>
</dbReference>
<organism evidence="8">
    <name type="scientific">anaerobic digester metagenome</name>
    <dbReference type="NCBI Taxonomy" id="1263854"/>
    <lineage>
        <taxon>unclassified sequences</taxon>
        <taxon>metagenomes</taxon>
        <taxon>ecological metagenomes</taxon>
    </lineage>
</organism>
<feature type="transmembrane region" description="Helical" evidence="6">
    <location>
        <begin position="172"/>
        <end position="196"/>
    </location>
</feature>
<dbReference type="GO" id="GO:0005886">
    <property type="term" value="C:plasma membrane"/>
    <property type="evidence" value="ECO:0007669"/>
    <property type="project" value="UniProtKB-SubCell"/>
</dbReference>
<feature type="transmembrane region" description="Helical" evidence="6">
    <location>
        <begin position="315"/>
        <end position="339"/>
    </location>
</feature>
<evidence type="ECO:0000256" key="2">
    <source>
        <dbReference type="ARBA" id="ARBA00022475"/>
    </source>
</evidence>
<feature type="transmembrane region" description="Helical" evidence="6">
    <location>
        <begin position="381"/>
        <end position="401"/>
    </location>
</feature>
<feature type="transmembrane region" description="Helical" evidence="6">
    <location>
        <begin position="82"/>
        <end position="106"/>
    </location>
</feature>
<keyword evidence="3 6" id="KW-0812">Transmembrane</keyword>
<dbReference type="PANTHER" id="PTHR43124:SF3">
    <property type="entry name" value="CHLORAMPHENICOL EFFLUX PUMP RV0191"/>
    <property type="match status" value="1"/>
</dbReference>
<evidence type="ECO:0000256" key="3">
    <source>
        <dbReference type="ARBA" id="ARBA00022692"/>
    </source>
</evidence>
<dbReference type="PROSITE" id="PS00216">
    <property type="entry name" value="SUGAR_TRANSPORT_1"/>
    <property type="match status" value="1"/>
</dbReference>
<reference evidence="8" key="1">
    <citation type="submission" date="2019-03" db="EMBL/GenBank/DDBJ databases">
        <authorList>
            <person name="Hao L."/>
        </authorList>
    </citation>
    <scope>NUCLEOTIDE SEQUENCE</scope>
</reference>
<accession>A0A485LU42</accession>
<evidence type="ECO:0000256" key="5">
    <source>
        <dbReference type="ARBA" id="ARBA00023136"/>
    </source>
</evidence>
<dbReference type="Pfam" id="PF07690">
    <property type="entry name" value="MFS_1"/>
    <property type="match status" value="1"/>
</dbReference>
<feature type="transmembrane region" description="Helical" evidence="6">
    <location>
        <begin position="259"/>
        <end position="283"/>
    </location>
</feature>
<feature type="transmembrane region" description="Helical" evidence="6">
    <location>
        <begin position="351"/>
        <end position="375"/>
    </location>
</feature>
<evidence type="ECO:0000259" key="7">
    <source>
        <dbReference type="PROSITE" id="PS50850"/>
    </source>
</evidence>
<keyword evidence="4 6" id="KW-1133">Transmembrane helix</keyword>
<protein>
    <submittedName>
        <fullName evidence="8">Uncharacterized MFS-type transporter YitG</fullName>
    </submittedName>
</protein>
<feature type="transmembrane region" description="Helical" evidence="6">
    <location>
        <begin position="290"/>
        <end position="309"/>
    </location>
</feature>
<evidence type="ECO:0000256" key="1">
    <source>
        <dbReference type="ARBA" id="ARBA00004651"/>
    </source>
</evidence>
<proteinExistence type="predicted"/>
<dbReference type="PRINTS" id="PR01036">
    <property type="entry name" value="TCRTETB"/>
</dbReference>
<dbReference type="PANTHER" id="PTHR43124">
    <property type="entry name" value="PURINE EFFLUX PUMP PBUE"/>
    <property type="match status" value="1"/>
</dbReference>
<dbReference type="SUPFAM" id="SSF103473">
    <property type="entry name" value="MFS general substrate transporter"/>
    <property type="match status" value="1"/>
</dbReference>
<dbReference type="InterPro" id="IPR020846">
    <property type="entry name" value="MFS_dom"/>
</dbReference>
<evidence type="ECO:0000313" key="8">
    <source>
        <dbReference type="EMBL" id="VFU11407.1"/>
    </source>
</evidence>
<keyword evidence="2" id="KW-1003">Cell membrane</keyword>
<evidence type="ECO:0000256" key="4">
    <source>
        <dbReference type="ARBA" id="ARBA00022989"/>
    </source>
</evidence>
<feature type="transmembrane region" description="Helical" evidence="6">
    <location>
        <begin position="51"/>
        <end position="70"/>
    </location>
</feature>
<dbReference type="InterPro" id="IPR036259">
    <property type="entry name" value="MFS_trans_sf"/>
</dbReference>
<dbReference type="EMBL" id="CAADRN010000021">
    <property type="protein sequence ID" value="VFU11407.1"/>
    <property type="molecule type" value="Genomic_DNA"/>
</dbReference>
<dbReference type="AlphaFoldDB" id="A0A485LU42"/>
<dbReference type="Gene3D" id="1.20.1250.20">
    <property type="entry name" value="MFS general substrate transporter like domains"/>
    <property type="match status" value="1"/>
</dbReference>
<evidence type="ECO:0000256" key="6">
    <source>
        <dbReference type="SAM" id="Phobius"/>
    </source>
</evidence>
<feature type="domain" description="Major facilitator superfamily (MFS) profile" evidence="7">
    <location>
        <begin position="17"/>
        <end position="405"/>
    </location>
</feature>
<dbReference type="CDD" id="cd17474">
    <property type="entry name" value="MFS_YfmO_like"/>
    <property type="match status" value="1"/>
</dbReference>
<name>A0A485LU42_9ZZZZ</name>
<feature type="transmembrane region" description="Helical" evidence="6">
    <location>
        <begin position="225"/>
        <end position="247"/>
    </location>
</feature>
<comment type="subcellular location">
    <subcellularLocation>
        <location evidence="1">Cell membrane</location>
        <topology evidence="1">Multi-pass membrane protein</topology>
    </subcellularLocation>
</comment>
<dbReference type="GO" id="GO:0022857">
    <property type="term" value="F:transmembrane transporter activity"/>
    <property type="evidence" value="ECO:0007669"/>
    <property type="project" value="InterPro"/>
</dbReference>